<dbReference type="Pfam" id="PF12704">
    <property type="entry name" value="MacB_PCD"/>
    <property type="match status" value="1"/>
</dbReference>
<gene>
    <name evidence="10" type="ORF">GGR27_001711</name>
</gene>
<keyword evidence="4 7" id="KW-1133">Transmembrane helix</keyword>
<organism evidence="10 11">
    <name type="scientific">Neolewinella antarctica</name>
    <dbReference type="NCBI Taxonomy" id="442734"/>
    <lineage>
        <taxon>Bacteria</taxon>
        <taxon>Pseudomonadati</taxon>
        <taxon>Bacteroidota</taxon>
        <taxon>Saprospiria</taxon>
        <taxon>Saprospirales</taxon>
        <taxon>Lewinellaceae</taxon>
        <taxon>Neolewinella</taxon>
    </lineage>
</organism>
<keyword evidence="11" id="KW-1185">Reference proteome</keyword>
<evidence type="ECO:0000256" key="1">
    <source>
        <dbReference type="ARBA" id="ARBA00004651"/>
    </source>
</evidence>
<sequence>MDFMENIRVALRSVNANLLRALLTTLIIAVGIMALVGILTAIDAAIYSLSSNLSSVGANTIEINRLSTEVRGNGRRGQRKQSDPFTFDQAIEFADRYNYPADVSISTRTTGATVVKYAELETNPNVSVYCATSNYLTTKGYEISAGRNITNKEATEGGNVAVIASDLIDDLFDGNAESAVGKEISFGALRLLVVGTLEPRGSSMNTSQDRRVIIPLQTGKRYYGSSQTSYDILVAISDPTKVEAAMGEATVTMRGVRRLRAGEDNDFEVENSSDLVSIIKDNTVTLRAAALGIGLITLLGAAIGLMNIMLVSVTERTREIGVRKALGATRRNVLLQFLIEAIVICQIGGVLGIILGVAAGNGVAVATGGNFIMPWVWIGMAFVTCTIVGLLAGIYPAMRAAALDPIESLRYE</sequence>
<feature type="transmembrane region" description="Helical" evidence="7">
    <location>
        <begin position="288"/>
        <end position="313"/>
    </location>
</feature>
<keyword evidence="2" id="KW-1003">Cell membrane</keyword>
<comment type="similarity">
    <text evidence="6">Belongs to the ABC-4 integral membrane protein family.</text>
</comment>
<evidence type="ECO:0000313" key="11">
    <source>
        <dbReference type="Proteomes" id="UP000770785"/>
    </source>
</evidence>
<evidence type="ECO:0000256" key="5">
    <source>
        <dbReference type="ARBA" id="ARBA00023136"/>
    </source>
</evidence>
<dbReference type="PANTHER" id="PTHR30572">
    <property type="entry name" value="MEMBRANE COMPONENT OF TRANSPORTER-RELATED"/>
    <property type="match status" value="1"/>
</dbReference>
<feature type="transmembrane region" description="Helical" evidence="7">
    <location>
        <begin position="21"/>
        <end position="42"/>
    </location>
</feature>
<comment type="subcellular location">
    <subcellularLocation>
        <location evidence="1">Cell membrane</location>
        <topology evidence="1">Multi-pass membrane protein</topology>
    </subcellularLocation>
</comment>
<accession>A0ABX0XAH5</accession>
<evidence type="ECO:0000256" key="7">
    <source>
        <dbReference type="SAM" id="Phobius"/>
    </source>
</evidence>
<feature type="transmembrane region" description="Helical" evidence="7">
    <location>
        <begin position="333"/>
        <end position="355"/>
    </location>
</feature>
<evidence type="ECO:0000256" key="2">
    <source>
        <dbReference type="ARBA" id="ARBA00022475"/>
    </source>
</evidence>
<name>A0ABX0XAH5_9BACT</name>
<feature type="domain" description="MacB-like periplasmic core" evidence="9">
    <location>
        <begin position="22"/>
        <end position="249"/>
    </location>
</feature>
<feature type="transmembrane region" description="Helical" evidence="7">
    <location>
        <begin position="375"/>
        <end position="395"/>
    </location>
</feature>
<dbReference type="Pfam" id="PF02687">
    <property type="entry name" value="FtsX"/>
    <property type="match status" value="1"/>
</dbReference>
<protein>
    <submittedName>
        <fullName evidence="10">ABC transport system permease protein</fullName>
    </submittedName>
</protein>
<dbReference type="InterPro" id="IPR050250">
    <property type="entry name" value="Macrolide_Exporter_MacB"/>
</dbReference>
<comment type="caution">
    <text evidence="10">The sequence shown here is derived from an EMBL/GenBank/DDBJ whole genome shotgun (WGS) entry which is preliminary data.</text>
</comment>
<dbReference type="RefSeq" id="WP_168036968.1">
    <property type="nucleotide sequence ID" value="NZ_JAATJH010000002.1"/>
</dbReference>
<evidence type="ECO:0000259" key="9">
    <source>
        <dbReference type="Pfam" id="PF12704"/>
    </source>
</evidence>
<evidence type="ECO:0000256" key="6">
    <source>
        <dbReference type="ARBA" id="ARBA00038076"/>
    </source>
</evidence>
<evidence type="ECO:0000259" key="8">
    <source>
        <dbReference type="Pfam" id="PF02687"/>
    </source>
</evidence>
<feature type="domain" description="ABC3 transporter permease C-terminal" evidence="8">
    <location>
        <begin position="293"/>
        <end position="404"/>
    </location>
</feature>
<keyword evidence="5 7" id="KW-0472">Membrane</keyword>
<dbReference type="InterPro" id="IPR025857">
    <property type="entry name" value="MacB_PCD"/>
</dbReference>
<reference evidence="10 11" key="1">
    <citation type="submission" date="2020-03" db="EMBL/GenBank/DDBJ databases">
        <title>Genomic Encyclopedia of Type Strains, Phase IV (KMG-IV): sequencing the most valuable type-strain genomes for metagenomic binning, comparative biology and taxonomic classification.</title>
        <authorList>
            <person name="Goeker M."/>
        </authorList>
    </citation>
    <scope>NUCLEOTIDE SEQUENCE [LARGE SCALE GENOMIC DNA]</scope>
    <source>
        <strain evidence="10 11">DSM 105096</strain>
    </source>
</reference>
<dbReference type="PANTHER" id="PTHR30572:SF4">
    <property type="entry name" value="ABC TRANSPORTER PERMEASE YTRF"/>
    <property type="match status" value="1"/>
</dbReference>
<evidence type="ECO:0000313" key="10">
    <source>
        <dbReference type="EMBL" id="NJC26212.1"/>
    </source>
</evidence>
<dbReference type="Proteomes" id="UP000770785">
    <property type="component" value="Unassembled WGS sequence"/>
</dbReference>
<keyword evidence="3 7" id="KW-0812">Transmembrane</keyword>
<dbReference type="EMBL" id="JAATJH010000002">
    <property type="protein sequence ID" value="NJC26212.1"/>
    <property type="molecule type" value="Genomic_DNA"/>
</dbReference>
<proteinExistence type="inferred from homology"/>
<evidence type="ECO:0000256" key="3">
    <source>
        <dbReference type="ARBA" id="ARBA00022692"/>
    </source>
</evidence>
<evidence type="ECO:0000256" key="4">
    <source>
        <dbReference type="ARBA" id="ARBA00022989"/>
    </source>
</evidence>
<dbReference type="InterPro" id="IPR003838">
    <property type="entry name" value="ABC3_permease_C"/>
</dbReference>